<gene>
    <name evidence="3" type="ORF">SAMN02982917_0853</name>
</gene>
<keyword evidence="1 2" id="KW-0732">Signal</keyword>
<dbReference type="Pfam" id="PF03480">
    <property type="entry name" value="DctP"/>
    <property type="match status" value="1"/>
</dbReference>
<organism evidence="3 4">
    <name type="scientific">Azospirillum oryzae</name>
    <dbReference type="NCBI Taxonomy" id="286727"/>
    <lineage>
        <taxon>Bacteria</taxon>
        <taxon>Pseudomonadati</taxon>
        <taxon>Pseudomonadota</taxon>
        <taxon>Alphaproteobacteria</taxon>
        <taxon>Rhodospirillales</taxon>
        <taxon>Azospirillaceae</taxon>
        <taxon>Azospirillum</taxon>
    </lineage>
</organism>
<evidence type="ECO:0000313" key="3">
    <source>
        <dbReference type="EMBL" id="SMF19736.1"/>
    </source>
</evidence>
<proteinExistence type="predicted"/>
<accession>A0A1X7DQF2</accession>
<dbReference type="PANTHER" id="PTHR33376:SF15">
    <property type="entry name" value="BLL6794 PROTEIN"/>
    <property type="match status" value="1"/>
</dbReference>
<feature type="signal peptide" evidence="2">
    <location>
        <begin position="1"/>
        <end position="29"/>
    </location>
</feature>
<dbReference type="CDD" id="cd13601">
    <property type="entry name" value="PBP2_TRAP_DctP1_3_4_like"/>
    <property type="match status" value="1"/>
</dbReference>
<evidence type="ECO:0000256" key="2">
    <source>
        <dbReference type="SAM" id="SignalP"/>
    </source>
</evidence>
<dbReference type="InterPro" id="IPR038404">
    <property type="entry name" value="TRAP_DctP_sf"/>
</dbReference>
<dbReference type="EMBL" id="FXAK01000001">
    <property type="protein sequence ID" value="SMF19736.1"/>
    <property type="molecule type" value="Genomic_DNA"/>
</dbReference>
<dbReference type="Proteomes" id="UP000192936">
    <property type="component" value="Unassembled WGS sequence"/>
</dbReference>
<evidence type="ECO:0000256" key="1">
    <source>
        <dbReference type="ARBA" id="ARBA00022729"/>
    </source>
</evidence>
<dbReference type="Gene3D" id="3.40.190.170">
    <property type="entry name" value="Bacterial extracellular solute-binding protein, family 7"/>
    <property type="match status" value="1"/>
</dbReference>
<dbReference type="GO" id="GO:0055085">
    <property type="term" value="P:transmembrane transport"/>
    <property type="evidence" value="ECO:0007669"/>
    <property type="project" value="InterPro"/>
</dbReference>
<dbReference type="STRING" id="286727.SAMN02982917_0853"/>
<dbReference type="RefSeq" id="WP_085082571.1">
    <property type="nucleotide sequence ID" value="NZ_FXAK01000001.1"/>
</dbReference>
<dbReference type="NCBIfam" id="NF037995">
    <property type="entry name" value="TRAP_S1"/>
    <property type="match status" value="1"/>
</dbReference>
<sequence>MKPTTAATLFAVTAPLALTLAVTASPAMAQQTKLRVADSFPAGHYVVEYGTKPWMDEIKRLTNGKVDFEYYPAEQLGKAKDLLSLTQNGVADIGYVAPAFVTDKLPLSTVAELPEAFNTSCAGTNAYWQLVKPGGILDKREIGPAGMRVLWTMVLPPYQLYMGKTGIEGIDVVKGKKIRTTGAAKELAIRKMGAVPVQIPTPDVLEALSRGTVDGMLFPHSSVLSYDLQNTVKSATVGENLGSFVITYMISKRKWDQLPADVRDAMDKAGETINHNACEKTDRDEAADIERLKKAGVTMVHLPDAESAKLKDMLSSVSKEWADNLDKRRLPGSEVLAAFQQALKDGK</sequence>
<reference evidence="3 4" key="1">
    <citation type="submission" date="2017-04" db="EMBL/GenBank/DDBJ databases">
        <authorList>
            <person name="Afonso C.L."/>
            <person name="Miller P.J."/>
            <person name="Scott M.A."/>
            <person name="Spackman E."/>
            <person name="Goraichik I."/>
            <person name="Dimitrov K.M."/>
            <person name="Suarez D.L."/>
            <person name="Swayne D.E."/>
        </authorList>
    </citation>
    <scope>NUCLEOTIDE SEQUENCE [LARGE SCALE GENOMIC DNA]</scope>
    <source>
        <strain evidence="3 4">A2P</strain>
    </source>
</reference>
<dbReference type="AlphaFoldDB" id="A0A1X7DQF2"/>
<dbReference type="InterPro" id="IPR018389">
    <property type="entry name" value="DctP_fam"/>
</dbReference>
<protein>
    <submittedName>
        <fullName evidence="3">TRAP-type C4-dicarboxylate transport system, substrate-binding protein</fullName>
    </submittedName>
</protein>
<dbReference type="OrthoDB" id="7822595at2"/>
<feature type="chain" id="PRO_5012530281" evidence="2">
    <location>
        <begin position="30"/>
        <end position="347"/>
    </location>
</feature>
<evidence type="ECO:0000313" key="4">
    <source>
        <dbReference type="Proteomes" id="UP000192936"/>
    </source>
</evidence>
<dbReference type="PANTHER" id="PTHR33376">
    <property type="match status" value="1"/>
</dbReference>
<dbReference type="SUPFAM" id="SSF53850">
    <property type="entry name" value="Periplasmic binding protein-like II"/>
    <property type="match status" value="1"/>
</dbReference>
<name>A0A1X7DQF2_9PROT</name>